<dbReference type="STRING" id="322710.Avin_04410"/>
<accession>C1DJB2</accession>
<evidence type="ECO:0000256" key="2">
    <source>
        <dbReference type="ARBA" id="ARBA00022670"/>
    </source>
</evidence>
<dbReference type="SUPFAM" id="SSF53163">
    <property type="entry name" value="HybD-like"/>
    <property type="match status" value="1"/>
</dbReference>
<reference evidence="5 6" key="1">
    <citation type="journal article" date="2009" name="J. Bacteriol.">
        <title>Genome sequence of Azotobacter vinelandii, an obligate aerobe specialized to support diverse anaerobic metabolic processes.</title>
        <authorList>
            <person name="Setubal J.C."/>
            <person name="dos Santos P."/>
            <person name="Goldman B.S."/>
            <person name="Ertesvag H."/>
            <person name="Espin G."/>
            <person name="Rubio L.M."/>
            <person name="Valla S."/>
            <person name="Almeida N.F."/>
            <person name="Balasubramanian D."/>
            <person name="Cromes L."/>
            <person name="Curatti L."/>
            <person name="Du Z."/>
            <person name="Godsy E."/>
            <person name="Goodner B."/>
            <person name="Hellner-Burris K."/>
            <person name="Hernandez J.A."/>
            <person name="Houmiel K."/>
            <person name="Imperial J."/>
            <person name="Kennedy C."/>
            <person name="Larson T.J."/>
            <person name="Latreille P."/>
            <person name="Ligon L.S."/>
            <person name="Lu J."/>
            <person name="Maerk M."/>
            <person name="Miller N.M."/>
            <person name="Norton S."/>
            <person name="O'Carroll I.P."/>
            <person name="Paulsen I."/>
            <person name="Raulfs E.C."/>
            <person name="Roemer R."/>
            <person name="Rosser J."/>
            <person name="Segura D."/>
            <person name="Slater S."/>
            <person name="Stricklin S.L."/>
            <person name="Studholme D.J."/>
            <person name="Sun J."/>
            <person name="Viana C.J."/>
            <person name="Wallin E."/>
            <person name="Wang B."/>
            <person name="Wheeler C."/>
            <person name="Zhu H."/>
            <person name="Dean D.R."/>
            <person name="Dixon R."/>
            <person name="Wood D."/>
        </authorList>
    </citation>
    <scope>NUCLEOTIDE SEQUENCE [LARGE SCALE GENOMIC DNA]</scope>
    <source>
        <strain evidence="6">DJ / ATCC BAA-1303</strain>
    </source>
</reference>
<dbReference type="PANTHER" id="PTHR30302">
    <property type="entry name" value="HYDROGENASE 1 MATURATION PROTEASE"/>
    <property type="match status" value="1"/>
</dbReference>
<comment type="similarity">
    <text evidence="1">Belongs to the peptidase A31 family.</text>
</comment>
<dbReference type="eggNOG" id="COG0680">
    <property type="taxonomic scope" value="Bacteria"/>
</dbReference>
<evidence type="ECO:0000313" key="6">
    <source>
        <dbReference type="Proteomes" id="UP000002424"/>
    </source>
</evidence>
<dbReference type="HOGENOM" id="CLU_099037_2_1_6"/>
<keyword evidence="2" id="KW-0645">Protease</keyword>
<dbReference type="RefSeq" id="WP_012699125.1">
    <property type="nucleotide sequence ID" value="NC_012560.1"/>
</dbReference>
<keyword evidence="5" id="KW-0371">Homeobox</keyword>
<dbReference type="OrthoDB" id="9808862at2"/>
<dbReference type="GO" id="GO:0008047">
    <property type="term" value="F:enzyme activator activity"/>
    <property type="evidence" value="ECO:0007669"/>
    <property type="project" value="InterPro"/>
</dbReference>
<dbReference type="Pfam" id="PF01750">
    <property type="entry name" value="HycI"/>
    <property type="match status" value="1"/>
</dbReference>
<keyword evidence="6" id="KW-1185">Reference proteome</keyword>
<proteinExistence type="inferred from homology"/>
<keyword evidence="3" id="KW-0064">Aspartyl protease</keyword>
<dbReference type="CDD" id="cd00518">
    <property type="entry name" value="H2MP"/>
    <property type="match status" value="1"/>
</dbReference>
<dbReference type="GO" id="GO:0016485">
    <property type="term" value="P:protein processing"/>
    <property type="evidence" value="ECO:0007669"/>
    <property type="project" value="TreeGrafter"/>
</dbReference>
<evidence type="ECO:0000256" key="4">
    <source>
        <dbReference type="ARBA" id="ARBA00022801"/>
    </source>
</evidence>
<protein>
    <submittedName>
        <fullName evidence="5">Soluble hydrogenase processing peptidase, HoxW</fullName>
    </submittedName>
</protein>
<organism evidence="5 6">
    <name type="scientific">Azotobacter vinelandii (strain DJ / ATCC BAA-1303)</name>
    <dbReference type="NCBI Taxonomy" id="322710"/>
    <lineage>
        <taxon>Bacteria</taxon>
        <taxon>Pseudomonadati</taxon>
        <taxon>Pseudomonadota</taxon>
        <taxon>Gammaproteobacteria</taxon>
        <taxon>Pseudomonadales</taxon>
        <taxon>Pseudomonadaceae</taxon>
        <taxon>Azotobacter</taxon>
    </lineage>
</organism>
<dbReference type="InterPro" id="IPR000671">
    <property type="entry name" value="Peptidase_A31"/>
</dbReference>
<dbReference type="AlphaFoldDB" id="C1DJB2"/>
<dbReference type="Proteomes" id="UP000002424">
    <property type="component" value="Chromosome"/>
</dbReference>
<dbReference type="Gene3D" id="3.40.50.1450">
    <property type="entry name" value="HybD-like"/>
    <property type="match status" value="1"/>
</dbReference>
<evidence type="ECO:0000313" key="5">
    <source>
        <dbReference type="EMBL" id="ACO76697.1"/>
    </source>
</evidence>
<dbReference type="GO" id="GO:0003677">
    <property type="term" value="F:DNA binding"/>
    <property type="evidence" value="ECO:0007669"/>
    <property type="project" value="UniProtKB-KW"/>
</dbReference>
<dbReference type="KEGG" id="avn:Avin_04410"/>
<dbReference type="PANTHER" id="PTHR30302:SF1">
    <property type="entry name" value="HYDROGENASE 2 MATURATION PROTEASE"/>
    <property type="match status" value="1"/>
</dbReference>
<sequence length="160" mass="16434">MNARIVLLALGNPERGDDGAGPAVAARLRGRLPAGVALRLCDGDLLGQIETWRDLEALVCVDASAPQGEPGRIRRLDPGADGLFRDISLTSSHGFGLAEALGLARTLGLAPPRVVVYALEGSRFTPGAPLSGAVAAALDGLAARLLDELVRLAAKAPARS</sequence>
<dbReference type="NCBIfam" id="TIGR00072">
    <property type="entry name" value="hydrog_prot"/>
    <property type="match status" value="1"/>
</dbReference>
<evidence type="ECO:0000256" key="1">
    <source>
        <dbReference type="ARBA" id="ARBA00006814"/>
    </source>
</evidence>
<dbReference type="InterPro" id="IPR023430">
    <property type="entry name" value="Pept_HybD-like_dom_sf"/>
</dbReference>
<dbReference type="GeneID" id="88183872"/>
<gene>
    <name evidence="5" type="primary">hoxW</name>
    <name evidence="5" type="ordered locus">Avin_04410</name>
</gene>
<keyword evidence="4" id="KW-0378">Hydrolase</keyword>
<evidence type="ECO:0000256" key="3">
    <source>
        <dbReference type="ARBA" id="ARBA00022750"/>
    </source>
</evidence>
<name>C1DJB2_AZOVD</name>
<dbReference type="GO" id="GO:0004190">
    <property type="term" value="F:aspartic-type endopeptidase activity"/>
    <property type="evidence" value="ECO:0007669"/>
    <property type="project" value="UniProtKB-KW"/>
</dbReference>
<dbReference type="EnsemblBacteria" id="ACO76697">
    <property type="protein sequence ID" value="ACO76697"/>
    <property type="gene ID" value="Avin_04410"/>
</dbReference>
<dbReference type="EMBL" id="CP001157">
    <property type="protein sequence ID" value="ACO76697.1"/>
    <property type="molecule type" value="Genomic_DNA"/>
</dbReference>